<evidence type="ECO:0000256" key="6">
    <source>
        <dbReference type="SAM" id="MobiDB-lite"/>
    </source>
</evidence>
<evidence type="ECO:0000259" key="8">
    <source>
        <dbReference type="Pfam" id="PF00892"/>
    </source>
</evidence>
<dbReference type="SUPFAM" id="SSF103481">
    <property type="entry name" value="Multidrug resistance efflux transporter EmrE"/>
    <property type="match status" value="2"/>
</dbReference>
<evidence type="ECO:0000256" key="5">
    <source>
        <dbReference type="ARBA" id="ARBA00023136"/>
    </source>
</evidence>
<evidence type="ECO:0000313" key="9">
    <source>
        <dbReference type="EMBL" id="MEN3930666.1"/>
    </source>
</evidence>
<comment type="caution">
    <text evidence="9">The sequence shown here is derived from an EMBL/GenBank/DDBJ whole genome shotgun (WGS) entry which is preliminary data.</text>
</comment>
<feature type="transmembrane region" description="Helical" evidence="7">
    <location>
        <begin position="33"/>
        <end position="55"/>
    </location>
</feature>
<keyword evidence="5 7" id="KW-0472">Membrane</keyword>
<accession>A0ABV0BKG3</accession>
<feature type="transmembrane region" description="Helical" evidence="7">
    <location>
        <begin position="94"/>
        <end position="113"/>
    </location>
</feature>
<protein>
    <submittedName>
        <fullName evidence="9">DMT family transporter</fullName>
    </submittedName>
</protein>
<evidence type="ECO:0000256" key="7">
    <source>
        <dbReference type="SAM" id="Phobius"/>
    </source>
</evidence>
<dbReference type="InterPro" id="IPR000620">
    <property type="entry name" value="EamA_dom"/>
</dbReference>
<feature type="transmembrane region" description="Helical" evidence="7">
    <location>
        <begin position="145"/>
        <end position="164"/>
    </location>
</feature>
<dbReference type="InterPro" id="IPR037185">
    <property type="entry name" value="EmrE-like"/>
</dbReference>
<gene>
    <name evidence="9" type="ORF">WJT86_06250</name>
</gene>
<evidence type="ECO:0000256" key="4">
    <source>
        <dbReference type="ARBA" id="ARBA00022989"/>
    </source>
</evidence>
<name>A0ABV0BKG3_9HYPH</name>
<evidence type="ECO:0000256" key="1">
    <source>
        <dbReference type="ARBA" id="ARBA00004141"/>
    </source>
</evidence>
<feature type="transmembrane region" description="Helical" evidence="7">
    <location>
        <begin position="203"/>
        <end position="222"/>
    </location>
</feature>
<feature type="region of interest" description="Disordered" evidence="6">
    <location>
        <begin position="1"/>
        <end position="23"/>
    </location>
</feature>
<keyword evidence="10" id="KW-1185">Reference proteome</keyword>
<comment type="similarity">
    <text evidence="2">Belongs to the drug/metabolite transporter (DMT) superfamily. 10 TMS drug/metabolite exporter (DME) (TC 2.A.7.3) family.</text>
</comment>
<evidence type="ECO:0000256" key="3">
    <source>
        <dbReference type="ARBA" id="ARBA00022692"/>
    </source>
</evidence>
<organism evidence="9 10">
    <name type="scientific">Hohaiivirga grylli</name>
    <dbReference type="NCBI Taxonomy" id="3133970"/>
    <lineage>
        <taxon>Bacteria</taxon>
        <taxon>Pseudomonadati</taxon>
        <taxon>Pseudomonadota</taxon>
        <taxon>Alphaproteobacteria</taxon>
        <taxon>Hyphomicrobiales</taxon>
        <taxon>Methylobacteriaceae</taxon>
        <taxon>Hohaiivirga</taxon>
    </lineage>
</organism>
<feature type="transmembrane region" description="Helical" evidence="7">
    <location>
        <begin position="170"/>
        <end position="191"/>
    </location>
</feature>
<feature type="domain" description="EamA" evidence="8">
    <location>
        <begin position="173"/>
        <end position="305"/>
    </location>
</feature>
<dbReference type="RefSeq" id="WP_346336666.1">
    <property type="nucleotide sequence ID" value="NZ_JBBYXI010000002.1"/>
</dbReference>
<sequence>MSADPETDNLETSGSSNEREKGRIQIESHAPKGVLLLMIALFLFSSMDVTTKYLATRYEVPFIMAVRYIINTLLLVVMLTPTQGRQMVRVQRKWLVFLRGACIASGSLCGAWSMHIMQVAEATAIIFLAPIMVVLLASRILNETIGWLGWAAALVGFIGILLIVRPSGGLDPLGVFLALCACMTTVIYQFLSRFLVTTENTAALSFYAALIGAIGFGIAIPWTVGGPRPDPTILAMFIGTGIAGGIGHFLLTSAYRLAPASLLAPINYVQLLWSGILGWIVFGHIPDGITTLGMIVVALSGVLVTLKLRKS</sequence>
<feature type="transmembrane region" description="Helical" evidence="7">
    <location>
        <begin position="262"/>
        <end position="282"/>
    </location>
</feature>
<comment type="subcellular location">
    <subcellularLocation>
        <location evidence="1">Membrane</location>
        <topology evidence="1">Multi-pass membrane protein</topology>
    </subcellularLocation>
</comment>
<feature type="transmembrane region" description="Helical" evidence="7">
    <location>
        <begin position="61"/>
        <end position="82"/>
    </location>
</feature>
<dbReference type="Pfam" id="PF00892">
    <property type="entry name" value="EamA"/>
    <property type="match status" value="2"/>
</dbReference>
<dbReference type="Proteomes" id="UP001418637">
    <property type="component" value="Unassembled WGS sequence"/>
</dbReference>
<dbReference type="PANTHER" id="PTHR22911:SF6">
    <property type="entry name" value="SOLUTE CARRIER FAMILY 35 MEMBER G1"/>
    <property type="match status" value="1"/>
</dbReference>
<feature type="transmembrane region" description="Helical" evidence="7">
    <location>
        <begin position="288"/>
        <end position="306"/>
    </location>
</feature>
<proteinExistence type="inferred from homology"/>
<evidence type="ECO:0000313" key="10">
    <source>
        <dbReference type="Proteomes" id="UP001418637"/>
    </source>
</evidence>
<keyword evidence="3 7" id="KW-0812">Transmembrane</keyword>
<dbReference type="EMBL" id="JBBYXI010000002">
    <property type="protein sequence ID" value="MEN3930666.1"/>
    <property type="molecule type" value="Genomic_DNA"/>
</dbReference>
<feature type="transmembrane region" description="Helical" evidence="7">
    <location>
        <begin position="234"/>
        <end position="255"/>
    </location>
</feature>
<keyword evidence="4 7" id="KW-1133">Transmembrane helix</keyword>
<reference evidence="9 10" key="1">
    <citation type="submission" date="2024-04" db="EMBL/GenBank/DDBJ databases">
        <title>A novel species isolated from cricket.</title>
        <authorList>
            <person name="Wang H.-C."/>
        </authorList>
    </citation>
    <scope>NUCLEOTIDE SEQUENCE [LARGE SCALE GENOMIC DNA]</scope>
    <source>
        <strain evidence="9 10">WL0021</strain>
    </source>
</reference>
<evidence type="ECO:0000256" key="2">
    <source>
        <dbReference type="ARBA" id="ARBA00009853"/>
    </source>
</evidence>
<feature type="domain" description="EamA" evidence="8">
    <location>
        <begin position="32"/>
        <end position="164"/>
    </location>
</feature>
<feature type="transmembrane region" description="Helical" evidence="7">
    <location>
        <begin position="119"/>
        <end position="138"/>
    </location>
</feature>
<dbReference type="PANTHER" id="PTHR22911">
    <property type="entry name" value="ACYL-MALONYL CONDENSING ENZYME-RELATED"/>
    <property type="match status" value="1"/>
</dbReference>